<dbReference type="Proteomes" id="UP001060368">
    <property type="component" value="Chromosome"/>
</dbReference>
<organism evidence="8 9">
    <name type="scientific">Methanoplanus endosymbiosus</name>
    <dbReference type="NCBI Taxonomy" id="33865"/>
    <lineage>
        <taxon>Archaea</taxon>
        <taxon>Methanobacteriati</taxon>
        <taxon>Methanobacteriota</taxon>
        <taxon>Stenosarchaea group</taxon>
        <taxon>Methanomicrobia</taxon>
        <taxon>Methanomicrobiales</taxon>
        <taxon>Methanomicrobiaceae</taxon>
        <taxon>Methanoplanus</taxon>
    </lineage>
</organism>
<dbReference type="EMBL" id="CP096115">
    <property type="protein sequence ID" value="UUX91766.1"/>
    <property type="molecule type" value="Genomic_DNA"/>
</dbReference>
<keyword evidence="4 6" id="KW-0368">Histidine biosynthesis</keyword>
<comment type="subcellular location">
    <subcellularLocation>
        <location evidence="6">Cytoplasm</location>
    </subcellularLocation>
</comment>
<reference evidence="8" key="1">
    <citation type="submission" date="2022-04" db="EMBL/GenBank/DDBJ databases">
        <title>Complete genome of Methanoplanus endosymbiosus DSM 3599.</title>
        <authorList>
            <person name="Chen S.-C."/>
            <person name="You Y.-T."/>
            <person name="Zhou Y.-Z."/>
            <person name="Lai M.-C."/>
        </authorList>
    </citation>
    <scope>NUCLEOTIDE SEQUENCE</scope>
    <source>
        <strain evidence="8">DSM 3599</strain>
    </source>
</reference>
<evidence type="ECO:0000256" key="3">
    <source>
        <dbReference type="ARBA" id="ARBA00022605"/>
    </source>
</evidence>
<evidence type="ECO:0000313" key="8">
    <source>
        <dbReference type="EMBL" id="UUX91766.1"/>
    </source>
</evidence>
<evidence type="ECO:0000256" key="4">
    <source>
        <dbReference type="ARBA" id="ARBA00023102"/>
    </source>
</evidence>
<gene>
    <name evidence="6 8" type="primary">hisB</name>
    <name evidence="8" type="ORF">L6E24_10385</name>
</gene>
<dbReference type="FunFam" id="3.30.230.40:FF:000003">
    <property type="entry name" value="Imidazoleglycerol-phosphate dehydratase HisB"/>
    <property type="match status" value="1"/>
</dbReference>
<sequence>MRKAEVKRETSETEISITFDPDGSGNVSSDTGIPFLDHMLNAMGKHGGFDLDIKAKGDLEIDCHHTMEDIGIVLGLAIRKSAGDKRGIKRFSHTAVPMDEAIAHVTLDFGGRFYLVMKGEFSGRDISGIPPDMFEHFFYSLCSNAGITAHIAFEGRNDHHICEAIFKAFGVALCDSVRVMKGKGIPSTKGVL</sequence>
<comment type="similarity">
    <text evidence="6">Belongs to the imidazoleglycerol-phosphate dehydratase family.</text>
</comment>
<dbReference type="FunFam" id="3.30.230.40:FF:000001">
    <property type="entry name" value="Imidazoleglycerol-phosphate dehydratase HisB"/>
    <property type="match status" value="1"/>
</dbReference>
<evidence type="ECO:0000256" key="7">
    <source>
        <dbReference type="SAM" id="MobiDB-lite"/>
    </source>
</evidence>
<dbReference type="HAMAP" id="MF_00076">
    <property type="entry name" value="HisB"/>
    <property type="match status" value="1"/>
</dbReference>
<dbReference type="NCBIfam" id="NF002114">
    <property type="entry name" value="PRK00951.2-4"/>
    <property type="match status" value="1"/>
</dbReference>
<dbReference type="PANTHER" id="PTHR23133">
    <property type="entry name" value="IMIDAZOLEGLYCEROL-PHOSPHATE DEHYDRATASE HIS7"/>
    <property type="match status" value="1"/>
</dbReference>
<dbReference type="GO" id="GO:0005737">
    <property type="term" value="C:cytoplasm"/>
    <property type="evidence" value="ECO:0007669"/>
    <property type="project" value="UniProtKB-SubCell"/>
</dbReference>
<dbReference type="Gene3D" id="3.30.230.40">
    <property type="entry name" value="Imidazole glycerol phosphate dehydratase, domain 1"/>
    <property type="match status" value="2"/>
</dbReference>
<feature type="compositionally biased region" description="Basic and acidic residues" evidence="7">
    <location>
        <begin position="1"/>
        <end position="11"/>
    </location>
</feature>
<dbReference type="KEGG" id="mend:L6E24_10385"/>
<keyword evidence="5 6" id="KW-0456">Lyase</keyword>
<keyword evidence="6" id="KW-0963">Cytoplasm</keyword>
<dbReference type="PANTHER" id="PTHR23133:SF2">
    <property type="entry name" value="IMIDAZOLEGLYCEROL-PHOSPHATE DEHYDRATASE"/>
    <property type="match status" value="1"/>
</dbReference>
<keyword evidence="9" id="KW-1185">Reference proteome</keyword>
<dbReference type="InterPro" id="IPR020568">
    <property type="entry name" value="Ribosomal_Su5_D2-typ_SF"/>
</dbReference>
<dbReference type="PROSITE" id="PS00955">
    <property type="entry name" value="IGP_DEHYDRATASE_2"/>
    <property type="match status" value="1"/>
</dbReference>
<accession>A0A9E7PMS8</accession>
<name>A0A9E7PMS8_9EURY</name>
<evidence type="ECO:0000313" key="9">
    <source>
        <dbReference type="Proteomes" id="UP001060368"/>
    </source>
</evidence>
<dbReference type="PROSITE" id="PS00954">
    <property type="entry name" value="IGP_DEHYDRATASE_1"/>
    <property type="match status" value="1"/>
</dbReference>
<dbReference type="InterPro" id="IPR000807">
    <property type="entry name" value="ImidazoleglycerolP_deHydtase"/>
</dbReference>
<dbReference type="CDD" id="cd07914">
    <property type="entry name" value="IGPD"/>
    <property type="match status" value="1"/>
</dbReference>
<dbReference type="Pfam" id="PF00475">
    <property type="entry name" value="IGPD"/>
    <property type="match status" value="1"/>
</dbReference>
<dbReference type="EC" id="4.2.1.19" evidence="6"/>
<feature type="region of interest" description="Disordered" evidence="7">
    <location>
        <begin position="1"/>
        <end position="25"/>
    </location>
</feature>
<dbReference type="SUPFAM" id="SSF54211">
    <property type="entry name" value="Ribosomal protein S5 domain 2-like"/>
    <property type="match status" value="2"/>
</dbReference>
<dbReference type="GO" id="GO:0000105">
    <property type="term" value="P:L-histidine biosynthetic process"/>
    <property type="evidence" value="ECO:0007669"/>
    <property type="project" value="UniProtKB-UniRule"/>
</dbReference>
<dbReference type="AlphaFoldDB" id="A0A9E7PMS8"/>
<keyword evidence="3 6" id="KW-0028">Amino-acid biosynthesis</keyword>
<evidence type="ECO:0000256" key="6">
    <source>
        <dbReference type="HAMAP-Rule" id="MF_00076"/>
    </source>
</evidence>
<dbReference type="RefSeq" id="WP_257741917.1">
    <property type="nucleotide sequence ID" value="NZ_CP096115.1"/>
</dbReference>
<dbReference type="InterPro" id="IPR038494">
    <property type="entry name" value="IGPD_sf"/>
</dbReference>
<evidence type="ECO:0000256" key="1">
    <source>
        <dbReference type="ARBA" id="ARBA00005047"/>
    </source>
</evidence>
<dbReference type="GeneID" id="74308112"/>
<evidence type="ECO:0000256" key="2">
    <source>
        <dbReference type="ARBA" id="ARBA00016664"/>
    </source>
</evidence>
<dbReference type="GO" id="GO:0004424">
    <property type="term" value="F:imidazoleglycerol-phosphate dehydratase activity"/>
    <property type="evidence" value="ECO:0007669"/>
    <property type="project" value="UniProtKB-UniRule"/>
</dbReference>
<comment type="pathway">
    <text evidence="1 6">Amino-acid biosynthesis; L-histidine biosynthesis; L-histidine from 5-phospho-alpha-D-ribose 1-diphosphate: step 6/9.</text>
</comment>
<protein>
    <recommendedName>
        <fullName evidence="2 6">Imidazoleglycerol-phosphate dehydratase</fullName>
        <shortName evidence="6">IGPD</shortName>
        <ecNumber evidence="6">4.2.1.19</ecNumber>
    </recommendedName>
</protein>
<proteinExistence type="inferred from homology"/>
<dbReference type="NCBIfam" id="NF002111">
    <property type="entry name" value="PRK00951.2-1"/>
    <property type="match status" value="1"/>
</dbReference>
<evidence type="ECO:0000256" key="5">
    <source>
        <dbReference type="ARBA" id="ARBA00023239"/>
    </source>
</evidence>
<dbReference type="InterPro" id="IPR020565">
    <property type="entry name" value="ImidazoleglycerP_deHydtase_CS"/>
</dbReference>
<comment type="catalytic activity">
    <reaction evidence="6">
        <text>D-erythro-1-(imidazol-4-yl)glycerol 3-phosphate = 3-(imidazol-4-yl)-2-oxopropyl phosphate + H2O</text>
        <dbReference type="Rhea" id="RHEA:11040"/>
        <dbReference type="ChEBI" id="CHEBI:15377"/>
        <dbReference type="ChEBI" id="CHEBI:57766"/>
        <dbReference type="ChEBI" id="CHEBI:58278"/>
        <dbReference type="EC" id="4.2.1.19"/>
    </reaction>
</comment>